<dbReference type="Pfam" id="PF00982">
    <property type="entry name" value="Glyco_transf_20"/>
    <property type="match status" value="1"/>
</dbReference>
<dbReference type="GO" id="GO:0140911">
    <property type="term" value="F:pore-forming activity"/>
    <property type="evidence" value="ECO:0007669"/>
    <property type="project" value="InterPro"/>
</dbReference>
<dbReference type="PANTHER" id="PTHR10788:SF106">
    <property type="entry name" value="BCDNA.GH08860"/>
    <property type="match status" value="1"/>
</dbReference>
<dbReference type="CDD" id="cd03788">
    <property type="entry name" value="GT20_TPS"/>
    <property type="match status" value="1"/>
</dbReference>
<dbReference type="GO" id="GO:0050829">
    <property type="term" value="P:defense response to Gram-negative bacterium"/>
    <property type="evidence" value="ECO:0007669"/>
    <property type="project" value="InterPro"/>
</dbReference>
<accession>A0A3D9V6Y3</accession>
<dbReference type="PANTHER" id="PTHR10788">
    <property type="entry name" value="TREHALOSE-6-PHOSPHATE SYNTHASE"/>
    <property type="match status" value="1"/>
</dbReference>
<dbReference type="Gene3D" id="3.40.50.2000">
    <property type="entry name" value="Glycogen Phosphorylase B"/>
    <property type="match status" value="2"/>
</dbReference>
<dbReference type="GO" id="GO:0005829">
    <property type="term" value="C:cytosol"/>
    <property type="evidence" value="ECO:0007669"/>
    <property type="project" value="TreeGrafter"/>
</dbReference>
<dbReference type="GO" id="GO:0031640">
    <property type="term" value="P:killing of cells of another organism"/>
    <property type="evidence" value="ECO:0007669"/>
    <property type="project" value="InterPro"/>
</dbReference>
<evidence type="ECO:0000259" key="2">
    <source>
        <dbReference type="PROSITE" id="PS00276"/>
    </source>
</evidence>
<comment type="similarity">
    <text evidence="1">Belongs to the glycosyltransferase 20 family.</text>
</comment>
<dbReference type="EMBL" id="QTUC01000001">
    <property type="protein sequence ID" value="REF35940.1"/>
    <property type="molecule type" value="Genomic_DNA"/>
</dbReference>
<evidence type="ECO:0000313" key="3">
    <source>
        <dbReference type="EMBL" id="REF35940.1"/>
    </source>
</evidence>
<organism evidence="3 4">
    <name type="scientific">Thermasporomyces composti</name>
    <dbReference type="NCBI Taxonomy" id="696763"/>
    <lineage>
        <taxon>Bacteria</taxon>
        <taxon>Bacillati</taxon>
        <taxon>Actinomycetota</taxon>
        <taxon>Actinomycetes</taxon>
        <taxon>Propionibacteriales</taxon>
        <taxon>Nocardioidaceae</taxon>
        <taxon>Thermasporomyces</taxon>
    </lineage>
</organism>
<feature type="domain" description="Channel forming colicins" evidence="2">
    <location>
        <begin position="352"/>
        <end position="363"/>
    </location>
</feature>
<dbReference type="AlphaFoldDB" id="A0A3D9V6Y3"/>
<dbReference type="GO" id="GO:0005992">
    <property type="term" value="P:trehalose biosynthetic process"/>
    <property type="evidence" value="ECO:0007669"/>
    <property type="project" value="InterPro"/>
</dbReference>
<dbReference type="GO" id="GO:0004805">
    <property type="term" value="F:trehalose-phosphatase activity"/>
    <property type="evidence" value="ECO:0007669"/>
    <property type="project" value="TreeGrafter"/>
</dbReference>
<proteinExistence type="inferred from homology"/>
<evidence type="ECO:0000256" key="1">
    <source>
        <dbReference type="ARBA" id="ARBA00008799"/>
    </source>
</evidence>
<dbReference type="GO" id="GO:0016020">
    <property type="term" value="C:membrane"/>
    <property type="evidence" value="ECO:0007669"/>
    <property type="project" value="InterPro"/>
</dbReference>
<comment type="caution">
    <text evidence="3">The sequence shown here is derived from an EMBL/GenBank/DDBJ whole genome shotgun (WGS) entry which is preliminary data.</text>
</comment>
<dbReference type="OrthoDB" id="9761633at2"/>
<dbReference type="InterPro" id="IPR001830">
    <property type="entry name" value="Glyco_trans_20"/>
</dbReference>
<evidence type="ECO:0000313" key="4">
    <source>
        <dbReference type="Proteomes" id="UP000256485"/>
    </source>
</evidence>
<protein>
    <submittedName>
        <fullName evidence="3">Trehalose 6-phosphate synthase</fullName>
    </submittedName>
</protein>
<name>A0A3D9V6Y3_THECX</name>
<dbReference type="InterPro" id="IPR000293">
    <property type="entry name" value="Channel_colicin_C"/>
</dbReference>
<dbReference type="GO" id="GO:0003825">
    <property type="term" value="F:alpha,alpha-trehalose-phosphate synthase (UDP-forming) activity"/>
    <property type="evidence" value="ECO:0007669"/>
    <property type="project" value="TreeGrafter"/>
</dbReference>
<reference evidence="3 4" key="1">
    <citation type="submission" date="2018-08" db="EMBL/GenBank/DDBJ databases">
        <title>Sequencing the genomes of 1000 actinobacteria strains.</title>
        <authorList>
            <person name="Klenk H.-P."/>
        </authorList>
    </citation>
    <scope>NUCLEOTIDE SEQUENCE [LARGE SCALE GENOMIC DNA]</scope>
    <source>
        <strain evidence="3 4">DSM 22891</strain>
    </source>
</reference>
<sequence>MSVLLASNRGPVSFVREKGALRSRSGGGGLAAALSSVPNQAGLLWVCSALSDTDRAVARGAPRGRLDLAGYDTGGVSVRLLDIDPETLARAYNGVANSVLWFVHHMLYDTPTEPVFDGGFVADWASYLDYNAAFATALAEEAAPGARVLVQDYHLSLVPRLLRELRPDLAIAHFSHTPWAPPDYFQLLPADTGVALLTGLLAADHVGFLAPRWARAFLDCCEVVLGARVDRDNAVVEHDGRAVRVAVHPLGVDAESFRARVNQPDVAKAADVLRDLVGDRRLVARVDRAELSKNIVRGLLAYQDLLRRYPRWRGQVVHLALTYPSRQDLPQYREYTATMRRVADQIIDEFATPDWTPLVLAVEDDYPRSLAAYRLADVALVNPIRDGMNLVAKEFAVASDKGCALVLSREAGVAAEFSDAALLVNPFDVTGTADALHAALSMDDDERRERCARLAIAAGAYPPGRWLTDQVAALDRVRDTARR</sequence>
<keyword evidence="4" id="KW-1185">Reference proteome</keyword>
<gene>
    <name evidence="3" type="ORF">DFJ64_1333</name>
</gene>
<dbReference type="Proteomes" id="UP000256485">
    <property type="component" value="Unassembled WGS sequence"/>
</dbReference>
<dbReference type="SUPFAM" id="SSF53756">
    <property type="entry name" value="UDP-Glycosyltransferase/glycogen phosphorylase"/>
    <property type="match status" value="1"/>
</dbReference>
<dbReference type="PROSITE" id="PS00276">
    <property type="entry name" value="CHANNEL_COLICIN"/>
    <property type="match status" value="1"/>
</dbReference>